<evidence type="ECO:0000256" key="3">
    <source>
        <dbReference type="ARBA" id="ARBA00022801"/>
    </source>
</evidence>
<feature type="site" description="Transition state stabilizer" evidence="7">
    <location>
        <position position="158"/>
    </location>
</feature>
<dbReference type="OrthoDB" id="9803914at2"/>
<dbReference type="RefSeq" id="WP_073626898.1">
    <property type="nucleotide sequence ID" value="NZ_FRXO01000002.1"/>
</dbReference>
<evidence type="ECO:0000313" key="9">
    <source>
        <dbReference type="EMBL" id="SHO63498.1"/>
    </source>
</evidence>
<feature type="binding site" evidence="6">
    <location>
        <position position="158"/>
    </location>
    <ligand>
        <name>Mg(2+)</name>
        <dbReference type="ChEBI" id="CHEBI:18420"/>
        <label>1</label>
    </ligand>
</feature>
<dbReference type="PANTHER" id="PTHR43250:SF2">
    <property type="entry name" value="EXODEOXYRIBONUCLEASE III"/>
    <property type="match status" value="1"/>
</dbReference>
<evidence type="ECO:0000259" key="8">
    <source>
        <dbReference type="Pfam" id="PF03372"/>
    </source>
</evidence>
<dbReference type="Gene3D" id="3.60.10.10">
    <property type="entry name" value="Endonuclease/exonuclease/phosphatase"/>
    <property type="match status" value="1"/>
</dbReference>
<dbReference type="NCBIfam" id="TIGR00195">
    <property type="entry name" value="exoDNase_III"/>
    <property type="match status" value="1"/>
</dbReference>
<comment type="similarity">
    <text evidence="1">Belongs to the DNA repair enzymes AP/ExoA family.</text>
</comment>
<feature type="site" description="Important for catalytic activity" evidence="7">
    <location>
        <position position="229"/>
    </location>
</feature>
<evidence type="ECO:0000256" key="1">
    <source>
        <dbReference type="ARBA" id="ARBA00007092"/>
    </source>
</evidence>
<feature type="binding site" evidence="6">
    <location>
        <position position="156"/>
    </location>
    <ligand>
        <name>Mg(2+)</name>
        <dbReference type="ChEBI" id="CHEBI:18420"/>
        <label>1</label>
    </ligand>
</feature>
<feature type="binding site" evidence="6">
    <location>
        <position position="38"/>
    </location>
    <ligand>
        <name>Mg(2+)</name>
        <dbReference type="ChEBI" id="CHEBI:18420"/>
        <label>1</label>
    </ligand>
</feature>
<dbReference type="GO" id="GO:0006281">
    <property type="term" value="P:DNA repair"/>
    <property type="evidence" value="ECO:0007669"/>
    <property type="project" value="InterPro"/>
</dbReference>
<dbReference type="InterPro" id="IPR004808">
    <property type="entry name" value="AP_endonuc_1"/>
</dbReference>
<dbReference type="STRING" id="1123029.SAMN02745172_01405"/>
<dbReference type="Pfam" id="PF03372">
    <property type="entry name" value="Exo_endo_phos"/>
    <property type="match status" value="1"/>
</dbReference>
<evidence type="ECO:0000256" key="2">
    <source>
        <dbReference type="ARBA" id="ARBA00022723"/>
    </source>
</evidence>
<sequence length="268" mass="29627">MSERLVLATWNVNSIRSRLDHLARFVEMRAPDVICLQETRCPDGSFPSAAVRALGYEHMTLNSRKGHHGVAILSRRPLTGATPEQIASQEEARQQRAGVAFAGGLVTVHNLYVPAGGDIPDPAVNPRFAAKIAFLDAMHAWSPAVTGEGGAILVGDLNVAPLPEDVWSHRQLLDVVSHTPGETGRMVDILSCGWVDVVRAARPVPEKVYTWWSYRSRDWRESNKGRRLDHVWATPDIAARVVSVEIMDETRGWERPSDHVPIVITLEA</sequence>
<keyword evidence="3" id="KW-0378">Hydrolase</keyword>
<keyword evidence="2 6" id="KW-0479">Metal-binding</keyword>
<feature type="active site" description="Proton acceptor" evidence="5">
    <location>
        <position position="259"/>
    </location>
</feature>
<dbReference type="CDD" id="cd09086">
    <property type="entry name" value="ExoIII-like_AP-endo"/>
    <property type="match status" value="1"/>
</dbReference>
<feature type="binding site" evidence="6">
    <location>
        <position position="259"/>
    </location>
    <ligand>
        <name>Mg(2+)</name>
        <dbReference type="ChEBI" id="CHEBI:18420"/>
        <label>1</label>
    </ligand>
</feature>
<feature type="domain" description="Endonuclease/exonuclease/phosphatase" evidence="8">
    <location>
        <begin position="8"/>
        <end position="259"/>
    </location>
</feature>
<keyword evidence="10" id="KW-1185">Reference proteome</keyword>
<dbReference type="InterPro" id="IPR005135">
    <property type="entry name" value="Endo/exonuclease/phosphatase"/>
</dbReference>
<proteinExistence type="inferred from homology"/>
<dbReference type="AlphaFoldDB" id="A0A1M7ZF54"/>
<dbReference type="Proteomes" id="UP000186406">
    <property type="component" value="Unassembled WGS sequence"/>
</dbReference>
<dbReference type="NCBIfam" id="TIGR00633">
    <property type="entry name" value="xth"/>
    <property type="match status" value="1"/>
</dbReference>
<dbReference type="GO" id="GO:0008311">
    <property type="term" value="F:double-stranded DNA 3'-5' DNA exonuclease activity"/>
    <property type="evidence" value="ECO:0007669"/>
    <property type="project" value="InterPro"/>
</dbReference>
<organism evidence="9 10">
    <name type="scientific">Pseudoxanthobacter soli DSM 19599</name>
    <dbReference type="NCBI Taxonomy" id="1123029"/>
    <lineage>
        <taxon>Bacteria</taxon>
        <taxon>Pseudomonadati</taxon>
        <taxon>Pseudomonadota</taxon>
        <taxon>Alphaproteobacteria</taxon>
        <taxon>Hyphomicrobiales</taxon>
        <taxon>Segnochrobactraceae</taxon>
        <taxon>Pseudoxanthobacter</taxon>
    </lineage>
</organism>
<reference evidence="9 10" key="1">
    <citation type="submission" date="2016-12" db="EMBL/GenBank/DDBJ databases">
        <authorList>
            <person name="Song W.-J."/>
            <person name="Kurnit D.M."/>
        </authorList>
    </citation>
    <scope>NUCLEOTIDE SEQUENCE [LARGE SCALE GENOMIC DNA]</scope>
    <source>
        <strain evidence="9 10">DSM 19599</strain>
    </source>
</reference>
<gene>
    <name evidence="9" type="ORF">SAMN02745172_01405</name>
</gene>
<evidence type="ECO:0000256" key="7">
    <source>
        <dbReference type="PIRSR" id="PIRSR604808-3"/>
    </source>
</evidence>
<keyword evidence="4 6" id="KW-0460">Magnesium</keyword>
<evidence type="ECO:0000313" key="10">
    <source>
        <dbReference type="Proteomes" id="UP000186406"/>
    </source>
</evidence>
<keyword evidence="6" id="KW-0464">Manganese</keyword>
<dbReference type="InterPro" id="IPR037493">
    <property type="entry name" value="ExoIII-like"/>
</dbReference>
<protein>
    <submittedName>
        <fullName evidence="9">Exodeoxyribonuclease-3</fullName>
    </submittedName>
</protein>
<dbReference type="PROSITE" id="PS51435">
    <property type="entry name" value="AP_NUCLEASE_F1_4"/>
    <property type="match status" value="1"/>
</dbReference>
<feature type="site" description="Interaction with DNA substrate" evidence="7">
    <location>
        <position position="259"/>
    </location>
</feature>
<dbReference type="EMBL" id="FRXO01000002">
    <property type="protein sequence ID" value="SHO63498.1"/>
    <property type="molecule type" value="Genomic_DNA"/>
</dbReference>
<dbReference type="InterPro" id="IPR036691">
    <property type="entry name" value="Endo/exonu/phosph_ase_sf"/>
</dbReference>
<evidence type="ECO:0000256" key="4">
    <source>
        <dbReference type="ARBA" id="ARBA00022842"/>
    </source>
</evidence>
<feature type="active site" description="Proton donor/acceptor" evidence="5">
    <location>
        <position position="156"/>
    </location>
</feature>
<dbReference type="PANTHER" id="PTHR43250">
    <property type="entry name" value="EXODEOXYRIBONUCLEASE III"/>
    <property type="match status" value="1"/>
</dbReference>
<feature type="binding site" evidence="6">
    <location>
        <position position="258"/>
    </location>
    <ligand>
        <name>Mg(2+)</name>
        <dbReference type="ChEBI" id="CHEBI:18420"/>
        <label>1</label>
    </ligand>
</feature>
<dbReference type="GO" id="GO:0046872">
    <property type="term" value="F:metal ion binding"/>
    <property type="evidence" value="ECO:0007669"/>
    <property type="project" value="UniProtKB-KW"/>
</dbReference>
<feature type="active site" evidence="5">
    <location>
        <position position="112"/>
    </location>
</feature>
<dbReference type="SUPFAM" id="SSF56219">
    <property type="entry name" value="DNase I-like"/>
    <property type="match status" value="1"/>
</dbReference>
<feature type="binding site" evidence="6">
    <location>
        <position position="11"/>
    </location>
    <ligand>
        <name>Mg(2+)</name>
        <dbReference type="ChEBI" id="CHEBI:18420"/>
        <label>1</label>
    </ligand>
</feature>
<name>A0A1M7ZF54_9HYPH</name>
<comment type="cofactor">
    <cofactor evidence="6">
        <name>Mg(2+)</name>
        <dbReference type="ChEBI" id="CHEBI:18420"/>
    </cofactor>
    <cofactor evidence="6">
        <name>Mn(2+)</name>
        <dbReference type="ChEBI" id="CHEBI:29035"/>
    </cofactor>
    <text evidence="6">Probably binds two magnesium or manganese ions per subunit.</text>
</comment>
<accession>A0A1M7ZF54</accession>
<evidence type="ECO:0000256" key="5">
    <source>
        <dbReference type="PIRSR" id="PIRSR604808-1"/>
    </source>
</evidence>
<evidence type="ECO:0000256" key="6">
    <source>
        <dbReference type="PIRSR" id="PIRSR604808-2"/>
    </source>
</evidence>